<dbReference type="Pfam" id="PF01936">
    <property type="entry name" value="NYN"/>
    <property type="match status" value="1"/>
</dbReference>
<dbReference type="InterPro" id="IPR026505">
    <property type="entry name" value="Solute_c_fam_35_mem_F3/F4"/>
</dbReference>
<reference evidence="3" key="2">
    <citation type="submission" date="2024-04" db="EMBL/GenBank/DDBJ databases">
        <authorList>
            <person name="Chen Y."/>
            <person name="Shah S."/>
            <person name="Dougan E. K."/>
            <person name="Thang M."/>
            <person name="Chan C."/>
        </authorList>
    </citation>
    <scope>NUCLEOTIDE SEQUENCE [LARGE SCALE GENOMIC DNA]</scope>
</reference>
<dbReference type="EMBL" id="CAMXCT010004223">
    <property type="protein sequence ID" value="CAI4008170.1"/>
    <property type="molecule type" value="Genomic_DNA"/>
</dbReference>
<dbReference type="EMBL" id="CAMXCT020004223">
    <property type="protein sequence ID" value="CAL1161545.1"/>
    <property type="molecule type" value="Genomic_DNA"/>
</dbReference>
<dbReference type="Gene3D" id="3.40.50.1010">
    <property type="entry name" value="5'-nuclease"/>
    <property type="match status" value="1"/>
</dbReference>
<dbReference type="PANTHER" id="PTHR19346:SF4">
    <property type="entry name" value="SUGAR PHOSPHATE TRANSPORTER DOMAIN-CONTAINING PROTEIN"/>
    <property type="match status" value="1"/>
</dbReference>
<dbReference type="InterPro" id="IPR021139">
    <property type="entry name" value="NYN"/>
</dbReference>
<sequence>MFSMLRCAFAFRRLGSRALPLRAQGQGCSGVPPPPQKVGNSLSSQDSVALFIDGENLSPAVLRPMLKVLEQSSGEILQSRVYIGKHQASFARAAELEGIEQISVPQNGASMKESGDLMLALDAAETCLSGSCKTIAIASEDLDFLILLRKLRSWGCRSILLLPQRPMSRARRLQAAEADHVLCYGEEKIQTESMWIEVPRIRLDTRALETSAEIQEPVPTLRPLLTEHRERQMEELQRVLQELKYLPEPPEQGIMVAALTKFFHVNRLGTLTLWPLHQGLTEAFAALESQAGAWLPNPGDLIFISPRGSGDHRNSMATASTASRSGTRDFAKMATAGGPFLTHAGPQLVEQVLRRLGFLGPGGLDEAIELFCRTNRQALSKSELKESFHSKRDRLHEIFCEQHRLQAWRVAPRCASVTETPAERVGKKVGLFLAHMGGWASILLGSGLAFMLSRGIYLLKLSEVPWAMVFSSSLSSALFNFLIKFGLSRETPVTTSLGTQIGIPLNLLVDVLIVHSHFHWCQAAGVLTMLLSFSVWHHSEAVARKSGDLSVRLLEDGAKSSLSTEPQ</sequence>
<evidence type="ECO:0000313" key="4">
    <source>
        <dbReference type="EMBL" id="CAL4795482.1"/>
    </source>
</evidence>
<evidence type="ECO:0000313" key="2">
    <source>
        <dbReference type="EMBL" id="CAI4008170.1"/>
    </source>
</evidence>
<dbReference type="OrthoDB" id="429793at2759"/>
<proteinExistence type="predicted"/>
<dbReference type="GO" id="GO:0004540">
    <property type="term" value="F:RNA nuclease activity"/>
    <property type="evidence" value="ECO:0007669"/>
    <property type="project" value="InterPro"/>
</dbReference>
<dbReference type="PANTHER" id="PTHR19346">
    <property type="entry name" value="SUGAR PHOSPHATE TRANSPORTER DOMAIN-CONTAINING PROTEIN"/>
    <property type="match status" value="1"/>
</dbReference>
<dbReference type="AlphaFoldDB" id="A0A9P1GCC6"/>
<organism evidence="2">
    <name type="scientific">Cladocopium goreaui</name>
    <dbReference type="NCBI Taxonomy" id="2562237"/>
    <lineage>
        <taxon>Eukaryota</taxon>
        <taxon>Sar</taxon>
        <taxon>Alveolata</taxon>
        <taxon>Dinophyceae</taxon>
        <taxon>Suessiales</taxon>
        <taxon>Symbiodiniaceae</taxon>
        <taxon>Cladocopium</taxon>
    </lineage>
</organism>
<dbReference type="Proteomes" id="UP001152797">
    <property type="component" value="Unassembled WGS sequence"/>
</dbReference>
<protein>
    <submittedName>
        <fullName evidence="4">Light-harvesting complex I LH38 protein</fullName>
    </submittedName>
</protein>
<gene>
    <name evidence="2" type="ORF">C1SCF055_LOCUS33634</name>
</gene>
<comment type="caution">
    <text evidence="2">The sequence shown here is derived from an EMBL/GenBank/DDBJ whole genome shotgun (WGS) entry which is preliminary data.</text>
</comment>
<reference evidence="2" key="1">
    <citation type="submission" date="2022-10" db="EMBL/GenBank/DDBJ databases">
        <authorList>
            <person name="Chen Y."/>
            <person name="Dougan E. K."/>
            <person name="Chan C."/>
            <person name="Rhodes N."/>
            <person name="Thang M."/>
        </authorList>
    </citation>
    <scope>NUCLEOTIDE SEQUENCE</scope>
</reference>
<feature type="domain" description="NYN" evidence="1">
    <location>
        <begin position="48"/>
        <end position="177"/>
    </location>
</feature>
<evidence type="ECO:0000259" key="1">
    <source>
        <dbReference type="Pfam" id="PF01936"/>
    </source>
</evidence>
<evidence type="ECO:0000313" key="3">
    <source>
        <dbReference type="EMBL" id="CAL1161545.1"/>
    </source>
</evidence>
<accession>A0A9P1GCC6</accession>
<name>A0A9P1GCC6_9DINO</name>
<dbReference type="EMBL" id="CAMXCT030004223">
    <property type="protein sequence ID" value="CAL4795482.1"/>
    <property type="molecule type" value="Genomic_DNA"/>
</dbReference>
<evidence type="ECO:0000313" key="5">
    <source>
        <dbReference type="Proteomes" id="UP001152797"/>
    </source>
</evidence>
<keyword evidence="5" id="KW-1185">Reference proteome</keyword>